<dbReference type="AlphaFoldDB" id="A0A831RM10"/>
<sequence>MYGVIFDFLREYVTQRHGGEETWKALLAATGNPHRVYFPVKEYPDQEIVDLAGSAAEALDLPLADVLEDFGSYVGPRLISFYKVFFTGDGWNTFDVIEIAGSRIHDVIHRHNPTRKPPDLSAHRESDDLLVVHYHSHRRLCPVVRGIIRGLGEKYGERFAIEETQCMHQGADECVMRVQRLH</sequence>
<dbReference type="Proteomes" id="UP000886251">
    <property type="component" value="Unassembled WGS sequence"/>
</dbReference>
<dbReference type="Pfam" id="PF07700">
    <property type="entry name" value="HNOB"/>
    <property type="match status" value="1"/>
</dbReference>
<organism evidence="2">
    <name type="scientific">Sedimenticola thiotaurini</name>
    <dbReference type="NCBI Taxonomy" id="1543721"/>
    <lineage>
        <taxon>Bacteria</taxon>
        <taxon>Pseudomonadati</taxon>
        <taxon>Pseudomonadota</taxon>
        <taxon>Gammaproteobacteria</taxon>
        <taxon>Chromatiales</taxon>
        <taxon>Sedimenticolaceae</taxon>
        <taxon>Sedimenticola</taxon>
    </lineage>
</organism>
<dbReference type="PANTHER" id="PTHR45655:SF13">
    <property type="entry name" value="SOLUBLE GUANYLATE CYCLASE GCY-32-RELATED"/>
    <property type="match status" value="1"/>
</dbReference>
<name>A0A831RM10_9GAMM</name>
<accession>A0A831RM10</accession>
<dbReference type="PANTHER" id="PTHR45655">
    <property type="entry name" value="GUANYLATE CYCLASE SOLUBLE SUBUNIT BETA-2"/>
    <property type="match status" value="1"/>
</dbReference>
<dbReference type="Gene3D" id="3.90.1520.10">
    <property type="entry name" value="H-NOX domain"/>
    <property type="match status" value="1"/>
</dbReference>
<evidence type="ECO:0000313" key="2">
    <source>
        <dbReference type="EMBL" id="HEB95381.1"/>
    </source>
</evidence>
<comment type="caution">
    <text evidence="2">The sequence shown here is derived from an EMBL/GenBank/DDBJ whole genome shotgun (WGS) entry which is preliminary data.</text>
</comment>
<evidence type="ECO:0000259" key="1">
    <source>
        <dbReference type="SMART" id="SM00989"/>
    </source>
</evidence>
<dbReference type="InterPro" id="IPR004096">
    <property type="entry name" value="V4R"/>
</dbReference>
<dbReference type="SMART" id="SM00989">
    <property type="entry name" value="V4R"/>
    <property type="match status" value="1"/>
</dbReference>
<dbReference type="InterPro" id="IPR024096">
    <property type="entry name" value="NO_sig/Golgi_transp_ligand-bd"/>
</dbReference>
<feature type="domain" description="4-vinyl reductase 4VR" evidence="1">
    <location>
        <begin position="120"/>
        <end position="180"/>
    </location>
</feature>
<gene>
    <name evidence="2" type="ORF">ENI96_02980</name>
</gene>
<dbReference type="EMBL" id="DRKP01000038">
    <property type="protein sequence ID" value="HEB95381.1"/>
    <property type="molecule type" value="Genomic_DNA"/>
</dbReference>
<protein>
    <recommendedName>
        <fullName evidence="1">4-vinyl reductase 4VR domain-containing protein</fullName>
    </recommendedName>
</protein>
<proteinExistence type="predicted"/>
<dbReference type="SUPFAM" id="SSF111126">
    <property type="entry name" value="Ligand-binding domain in the NO signalling and Golgi transport"/>
    <property type="match status" value="1"/>
</dbReference>
<dbReference type="GO" id="GO:0020037">
    <property type="term" value="F:heme binding"/>
    <property type="evidence" value="ECO:0007669"/>
    <property type="project" value="InterPro"/>
</dbReference>
<dbReference type="InterPro" id="IPR038158">
    <property type="entry name" value="H-NOX_domain_sf"/>
</dbReference>
<dbReference type="InterPro" id="IPR011644">
    <property type="entry name" value="Heme_NO-bd"/>
</dbReference>
<reference evidence="2" key="1">
    <citation type="journal article" date="2020" name="mSystems">
        <title>Genome- and Community-Level Interaction Insights into Carbon Utilization and Element Cycling Functions of Hydrothermarchaeota in Hydrothermal Sediment.</title>
        <authorList>
            <person name="Zhou Z."/>
            <person name="Liu Y."/>
            <person name="Xu W."/>
            <person name="Pan J."/>
            <person name="Luo Z.H."/>
            <person name="Li M."/>
        </authorList>
    </citation>
    <scope>NUCLEOTIDE SEQUENCE [LARGE SCALE GENOMIC DNA]</scope>
    <source>
        <strain evidence="2">HyVt-443</strain>
    </source>
</reference>